<evidence type="ECO:0000313" key="2">
    <source>
        <dbReference type="EMBL" id="MPN50254.1"/>
    </source>
</evidence>
<dbReference type="EMBL" id="VSSQ01114269">
    <property type="protein sequence ID" value="MPN50254.1"/>
    <property type="molecule type" value="Genomic_DNA"/>
</dbReference>
<comment type="caution">
    <text evidence="2">The sequence shown here is derived from an EMBL/GenBank/DDBJ whole genome shotgun (WGS) entry which is preliminary data.</text>
</comment>
<feature type="compositionally biased region" description="Basic and acidic residues" evidence="1">
    <location>
        <begin position="1"/>
        <end position="23"/>
    </location>
</feature>
<feature type="compositionally biased region" description="Polar residues" evidence="1">
    <location>
        <begin position="24"/>
        <end position="33"/>
    </location>
</feature>
<name>A0A645IPI4_9ZZZZ</name>
<reference evidence="2" key="1">
    <citation type="submission" date="2019-08" db="EMBL/GenBank/DDBJ databases">
        <authorList>
            <person name="Kucharzyk K."/>
            <person name="Murdoch R.W."/>
            <person name="Higgins S."/>
            <person name="Loffler F."/>
        </authorList>
    </citation>
    <scope>NUCLEOTIDE SEQUENCE</scope>
</reference>
<accession>A0A645IPI4</accession>
<gene>
    <name evidence="2" type="ORF">SDC9_197880</name>
</gene>
<organism evidence="2">
    <name type="scientific">bioreactor metagenome</name>
    <dbReference type="NCBI Taxonomy" id="1076179"/>
    <lineage>
        <taxon>unclassified sequences</taxon>
        <taxon>metagenomes</taxon>
        <taxon>ecological metagenomes</taxon>
    </lineage>
</organism>
<protein>
    <submittedName>
        <fullName evidence="2">Uncharacterized protein</fullName>
    </submittedName>
</protein>
<proteinExistence type="predicted"/>
<dbReference type="AlphaFoldDB" id="A0A645IPI4"/>
<sequence>MGHERGLEKVAEGLDRQEKDGGEKQSQMFFDFG</sequence>
<evidence type="ECO:0000256" key="1">
    <source>
        <dbReference type="SAM" id="MobiDB-lite"/>
    </source>
</evidence>
<feature type="region of interest" description="Disordered" evidence="1">
    <location>
        <begin position="1"/>
        <end position="33"/>
    </location>
</feature>